<dbReference type="eggNOG" id="KOG0042">
    <property type="taxonomic scope" value="Eukaryota"/>
</dbReference>
<keyword evidence="3" id="KW-0274">FAD</keyword>
<dbReference type="InParanoid" id="E9HRB1"/>
<dbReference type="OrthoDB" id="264015at2759"/>
<evidence type="ECO:0000256" key="2">
    <source>
        <dbReference type="ARBA" id="ARBA00022630"/>
    </source>
</evidence>
<proteinExistence type="predicted"/>
<dbReference type="EMBL" id="GL732733">
    <property type="protein sequence ID" value="EFX65728.1"/>
    <property type="molecule type" value="Genomic_DNA"/>
</dbReference>
<accession>E9HRB1</accession>
<name>E9HRB1_DAPPU</name>
<keyword evidence="6" id="KW-1185">Reference proteome</keyword>
<dbReference type="InterPro" id="IPR036188">
    <property type="entry name" value="FAD/NAD-bd_sf"/>
</dbReference>
<dbReference type="Gene3D" id="3.30.9.10">
    <property type="entry name" value="D-Amino Acid Oxidase, subunit A, domain 2"/>
    <property type="match status" value="1"/>
</dbReference>
<evidence type="ECO:0000313" key="5">
    <source>
        <dbReference type="EMBL" id="EFX65728.1"/>
    </source>
</evidence>
<keyword evidence="2" id="KW-0285">Flavoprotein</keyword>
<sequence length="111" mass="12814">MTSAQEQVAEVQSCSTVECAIFKAIFNLDIEQYKIVKEALHERSNLLETAPKLCYPLPIMLPVYSSWQIPYYWTGIKMYDWVAGSKCIGRSYVVSKKKAIELFPMLRKDKL</sequence>
<reference evidence="5 6" key="1">
    <citation type="journal article" date="2011" name="Science">
        <title>The ecoresponsive genome of Daphnia pulex.</title>
        <authorList>
            <person name="Colbourne J.K."/>
            <person name="Pfrender M.E."/>
            <person name="Gilbert D."/>
            <person name="Thomas W.K."/>
            <person name="Tucker A."/>
            <person name="Oakley T.H."/>
            <person name="Tokishita S."/>
            <person name="Aerts A."/>
            <person name="Arnold G.J."/>
            <person name="Basu M.K."/>
            <person name="Bauer D.J."/>
            <person name="Caceres C.E."/>
            <person name="Carmel L."/>
            <person name="Casola C."/>
            <person name="Choi J.H."/>
            <person name="Detter J.C."/>
            <person name="Dong Q."/>
            <person name="Dusheyko S."/>
            <person name="Eads B.D."/>
            <person name="Frohlich T."/>
            <person name="Geiler-Samerotte K.A."/>
            <person name="Gerlach D."/>
            <person name="Hatcher P."/>
            <person name="Jogdeo S."/>
            <person name="Krijgsveld J."/>
            <person name="Kriventseva E.V."/>
            <person name="Kultz D."/>
            <person name="Laforsch C."/>
            <person name="Lindquist E."/>
            <person name="Lopez J."/>
            <person name="Manak J.R."/>
            <person name="Muller J."/>
            <person name="Pangilinan J."/>
            <person name="Patwardhan R.P."/>
            <person name="Pitluck S."/>
            <person name="Pritham E.J."/>
            <person name="Rechtsteiner A."/>
            <person name="Rho M."/>
            <person name="Rogozin I.B."/>
            <person name="Sakarya O."/>
            <person name="Salamov A."/>
            <person name="Schaack S."/>
            <person name="Shapiro H."/>
            <person name="Shiga Y."/>
            <person name="Skalitzky C."/>
            <person name="Smith Z."/>
            <person name="Souvorov A."/>
            <person name="Sung W."/>
            <person name="Tang Z."/>
            <person name="Tsuchiya D."/>
            <person name="Tu H."/>
            <person name="Vos H."/>
            <person name="Wang M."/>
            <person name="Wolf Y.I."/>
            <person name="Yamagata H."/>
            <person name="Yamada T."/>
            <person name="Ye Y."/>
            <person name="Shaw J.R."/>
            <person name="Andrews J."/>
            <person name="Crease T.J."/>
            <person name="Tang H."/>
            <person name="Lucas S.M."/>
            <person name="Robertson H.M."/>
            <person name="Bork P."/>
            <person name="Koonin E.V."/>
            <person name="Zdobnov E.M."/>
            <person name="Grigoriev I.V."/>
            <person name="Lynch M."/>
            <person name="Boore J.L."/>
        </authorList>
    </citation>
    <scope>NUCLEOTIDE SEQUENCE [LARGE SCALE GENOMIC DNA]</scope>
</reference>
<dbReference type="GO" id="GO:0006072">
    <property type="term" value="P:glycerol-3-phosphate metabolic process"/>
    <property type="evidence" value="ECO:0007669"/>
    <property type="project" value="InterPro"/>
</dbReference>
<dbReference type="STRING" id="6669.E9HRB1"/>
<gene>
    <name evidence="5" type="ORF">DAPPUDRAFT_264303</name>
</gene>
<dbReference type="KEGG" id="dpx:DAPPUDRAFT_264303"/>
<dbReference type="Proteomes" id="UP000000305">
    <property type="component" value="Unassembled WGS sequence"/>
</dbReference>
<dbReference type="HOGENOM" id="CLU_172764_0_0_1"/>
<dbReference type="PANTHER" id="PTHR11985:SF15">
    <property type="entry name" value="GLYCEROL-3-PHOSPHATE DEHYDROGENASE, MITOCHONDRIAL"/>
    <property type="match status" value="1"/>
</dbReference>
<dbReference type="AlphaFoldDB" id="E9HRB1"/>
<organism evidence="5 6">
    <name type="scientific">Daphnia pulex</name>
    <name type="common">Water flea</name>
    <dbReference type="NCBI Taxonomy" id="6669"/>
    <lineage>
        <taxon>Eukaryota</taxon>
        <taxon>Metazoa</taxon>
        <taxon>Ecdysozoa</taxon>
        <taxon>Arthropoda</taxon>
        <taxon>Crustacea</taxon>
        <taxon>Branchiopoda</taxon>
        <taxon>Diplostraca</taxon>
        <taxon>Cladocera</taxon>
        <taxon>Anomopoda</taxon>
        <taxon>Daphniidae</taxon>
        <taxon>Daphnia</taxon>
    </lineage>
</organism>
<dbReference type="PANTHER" id="PTHR11985">
    <property type="entry name" value="GLYCEROL-3-PHOSPHATE DEHYDROGENASE"/>
    <property type="match status" value="1"/>
</dbReference>
<dbReference type="InterPro" id="IPR000447">
    <property type="entry name" value="G3P_DH_FAD-dep"/>
</dbReference>
<keyword evidence="4" id="KW-0560">Oxidoreductase</keyword>
<evidence type="ECO:0000256" key="4">
    <source>
        <dbReference type="ARBA" id="ARBA00023002"/>
    </source>
</evidence>
<dbReference type="EC" id="1.1.5.3" evidence="1"/>
<evidence type="ECO:0000256" key="1">
    <source>
        <dbReference type="ARBA" id="ARBA00013029"/>
    </source>
</evidence>
<evidence type="ECO:0000313" key="6">
    <source>
        <dbReference type="Proteomes" id="UP000000305"/>
    </source>
</evidence>
<evidence type="ECO:0000256" key="3">
    <source>
        <dbReference type="ARBA" id="ARBA00022827"/>
    </source>
</evidence>
<dbReference type="Gene3D" id="3.50.50.60">
    <property type="entry name" value="FAD/NAD(P)-binding domain"/>
    <property type="match status" value="1"/>
</dbReference>
<dbReference type="GO" id="GO:0004368">
    <property type="term" value="F:glycerol-3-phosphate dehydrogenase (quinone) activity"/>
    <property type="evidence" value="ECO:0007669"/>
    <property type="project" value="UniProtKB-EC"/>
</dbReference>
<protein>
    <recommendedName>
        <fullName evidence="1">glycerol-3-phosphate dehydrogenase</fullName>
        <ecNumber evidence="1">1.1.5.3</ecNumber>
    </recommendedName>
</protein>